<evidence type="ECO:0000313" key="4">
    <source>
        <dbReference type="Proteomes" id="UP001168098"/>
    </source>
</evidence>
<evidence type="ECO:0000256" key="1">
    <source>
        <dbReference type="SAM" id="Coils"/>
    </source>
</evidence>
<name>A0AA39AEH8_VITRO</name>
<reference evidence="3 4" key="1">
    <citation type="journal article" date="2023" name="BMC Biotechnol.">
        <title>Vitis rotundifolia cv Carlos genome sequencing.</title>
        <authorList>
            <person name="Huff M."/>
            <person name="Hulse-Kemp A."/>
            <person name="Scheffler B."/>
            <person name="Youngblood R."/>
            <person name="Simpson S."/>
            <person name="Babiker E."/>
            <person name="Staton M."/>
        </authorList>
    </citation>
    <scope>NUCLEOTIDE SEQUENCE [LARGE SCALE GENOMIC DNA]</scope>
    <source>
        <tissue evidence="3">Leaf</tissue>
    </source>
</reference>
<dbReference type="EMBL" id="JARBHA010000002">
    <property type="protein sequence ID" value="KAJ9706131.1"/>
    <property type="molecule type" value="Genomic_DNA"/>
</dbReference>
<dbReference type="AlphaFoldDB" id="A0AA39AEH8"/>
<comment type="caution">
    <text evidence="3">The sequence shown here is derived from an EMBL/GenBank/DDBJ whole genome shotgun (WGS) entry which is preliminary data.</text>
</comment>
<dbReference type="PANTHER" id="PTHR34380">
    <property type="entry name" value="BNAA03G12380D PROTEIN"/>
    <property type="match status" value="1"/>
</dbReference>
<evidence type="ECO:0000313" key="3">
    <source>
        <dbReference type="EMBL" id="KAJ9706131.1"/>
    </source>
</evidence>
<dbReference type="PANTHER" id="PTHR34380:SF6">
    <property type="entry name" value="TERNARY COMPLEX FACTOR MIP1 LEUCINE-ZIPPER DOMAIN-CONTAINING PROTEIN"/>
    <property type="match status" value="1"/>
</dbReference>
<feature type="region of interest" description="Disordered" evidence="2">
    <location>
        <begin position="390"/>
        <end position="410"/>
    </location>
</feature>
<accession>A0AA39AEH8</accession>
<gene>
    <name evidence="3" type="ORF">PVL29_001610</name>
</gene>
<feature type="coiled-coil region" evidence="1">
    <location>
        <begin position="147"/>
        <end position="178"/>
    </location>
</feature>
<sequence>MESDPEVVVIDDKEDGLSGRGVHQLVSSLKSSFRLPDFNKVEEYLTLREQQMKQEKDELEAKMKKISDGLLAEIQKKKIENEFLERKHADEVLEKLVLVEDLRKCKRECEDLEEKVNRLSEDQKVMCGREKRAEERYGKLMEELKKREECSAQLNCKNRELECEKRRVEAEIEMWKRRFGELEPRVLALEKDAEVLKRPEPSFCESMKGNLGVRNPSFSEWRAEKEAGSLRKVKNEMDIESTSVSLENKKINEISAKNIHASPGLGSSCHTPTQRIMDLQNGGSGRPAFVGSVDISDSDDEMPKVIRNASTDCASKEVLSGKQQPSQSMKNVMFLSGTGPENTLKRKQEILDWLGEEDSLKVKQASSSTHNPVFLKGLKATINAEENIRDTYDISDSDDSSDSESGADGVFPFDPVISIACSNQKGRYTKV</sequence>
<feature type="coiled-coil region" evidence="1">
    <location>
        <begin position="42"/>
        <end position="122"/>
    </location>
</feature>
<keyword evidence="1" id="KW-0175">Coiled coil</keyword>
<evidence type="ECO:0000256" key="2">
    <source>
        <dbReference type="SAM" id="MobiDB-lite"/>
    </source>
</evidence>
<organism evidence="3 4">
    <name type="scientific">Vitis rotundifolia</name>
    <name type="common">Muscadine grape</name>
    <dbReference type="NCBI Taxonomy" id="103349"/>
    <lineage>
        <taxon>Eukaryota</taxon>
        <taxon>Viridiplantae</taxon>
        <taxon>Streptophyta</taxon>
        <taxon>Embryophyta</taxon>
        <taxon>Tracheophyta</taxon>
        <taxon>Spermatophyta</taxon>
        <taxon>Magnoliopsida</taxon>
        <taxon>eudicotyledons</taxon>
        <taxon>Gunneridae</taxon>
        <taxon>Pentapetalae</taxon>
        <taxon>rosids</taxon>
        <taxon>Vitales</taxon>
        <taxon>Vitaceae</taxon>
        <taxon>Viteae</taxon>
        <taxon>Vitis</taxon>
    </lineage>
</organism>
<dbReference type="Proteomes" id="UP001168098">
    <property type="component" value="Unassembled WGS sequence"/>
</dbReference>
<proteinExistence type="predicted"/>
<protein>
    <submittedName>
        <fullName evidence="3">Uncharacterized protein</fullName>
    </submittedName>
</protein>
<keyword evidence="4" id="KW-1185">Reference proteome</keyword>
<feature type="compositionally biased region" description="Acidic residues" evidence="2">
    <location>
        <begin position="393"/>
        <end position="402"/>
    </location>
</feature>